<dbReference type="OrthoDB" id="774557at2759"/>
<protein>
    <recommendedName>
        <fullName evidence="4">Transcriptional regulator SLK2</fullName>
    </recommendedName>
</protein>
<evidence type="ECO:0000313" key="3">
    <source>
        <dbReference type="Proteomes" id="UP000327013"/>
    </source>
</evidence>
<name>A0A5N6R557_9ROSI</name>
<keyword evidence="3" id="KW-1185">Reference proteome</keyword>
<dbReference type="InterPro" id="IPR029005">
    <property type="entry name" value="LIM-bd/SEUSS"/>
</dbReference>
<dbReference type="Pfam" id="PF01803">
    <property type="entry name" value="LIM_bind"/>
    <property type="match status" value="1"/>
</dbReference>
<evidence type="ECO:0000313" key="2">
    <source>
        <dbReference type="EMBL" id="KAE8055255.1"/>
    </source>
</evidence>
<feature type="compositionally biased region" description="Polar residues" evidence="1">
    <location>
        <begin position="1"/>
        <end position="23"/>
    </location>
</feature>
<evidence type="ECO:0000256" key="1">
    <source>
        <dbReference type="SAM" id="MobiDB-lite"/>
    </source>
</evidence>
<feature type="region of interest" description="Disordered" evidence="1">
    <location>
        <begin position="69"/>
        <end position="107"/>
    </location>
</feature>
<feature type="compositionally biased region" description="Polar residues" evidence="1">
    <location>
        <begin position="572"/>
        <end position="599"/>
    </location>
</feature>
<dbReference type="EMBL" id="CM017325">
    <property type="protein sequence ID" value="KAE8055255.1"/>
    <property type="molecule type" value="Genomic_DNA"/>
</dbReference>
<gene>
    <name evidence="2" type="ORF">FH972_012107</name>
</gene>
<feature type="compositionally biased region" description="Polar residues" evidence="1">
    <location>
        <begin position="553"/>
        <end position="562"/>
    </location>
</feature>
<reference evidence="2 3" key="1">
    <citation type="submission" date="2019-06" db="EMBL/GenBank/DDBJ databases">
        <title>A chromosomal-level reference genome of Carpinus fangiana (Coryloideae, Betulaceae).</title>
        <authorList>
            <person name="Yang X."/>
            <person name="Wang Z."/>
            <person name="Zhang L."/>
            <person name="Hao G."/>
            <person name="Liu J."/>
            <person name="Yang Y."/>
        </authorList>
    </citation>
    <scope>NUCLEOTIDE SEQUENCE [LARGE SCALE GENOMIC DNA]</scope>
    <source>
        <strain evidence="2">Cfa_2016G</strain>
        <tissue evidence="2">Leaf</tissue>
    </source>
</reference>
<dbReference type="Proteomes" id="UP000327013">
    <property type="component" value="Chromosome 5"/>
</dbReference>
<accession>A0A5N6R557</accession>
<organism evidence="2 3">
    <name type="scientific">Carpinus fangiana</name>
    <dbReference type="NCBI Taxonomy" id="176857"/>
    <lineage>
        <taxon>Eukaryota</taxon>
        <taxon>Viridiplantae</taxon>
        <taxon>Streptophyta</taxon>
        <taxon>Embryophyta</taxon>
        <taxon>Tracheophyta</taxon>
        <taxon>Spermatophyta</taxon>
        <taxon>Magnoliopsida</taxon>
        <taxon>eudicotyledons</taxon>
        <taxon>Gunneridae</taxon>
        <taxon>Pentapetalae</taxon>
        <taxon>rosids</taxon>
        <taxon>fabids</taxon>
        <taxon>Fagales</taxon>
        <taxon>Betulaceae</taxon>
        <taxon>Carpinus</taxon>
    </lineage>
</organism>
<evidence type="ECO:0008006" key="4">
    <source>
        <dbReference type="Google" id="ProtNLM"/>
    </source>
</evidence>
<feature type="region of interest" description="Disordered" evidence="1">
    <location>
        <begin position="1"/>
        <end position="27"/>
    </location>
</feature>
<sequence length="739" mass="81302">MAAQSLASTWPTGGFVGSSSSDNLPPKDEHYQAVVASLLNASSGNLPNTASMIAHMNLDRVSGEMNLTALNNTTNGTSGRPSSLVTNSKPALSKGPHLHRSSGGNMDSYLELPTSPASFSSRNLSSRSSVLDGSSITQHTSYLDTNSVQVNKRKHHQKVAEMHNNSLLNGIKQDNRTPTQMHKKPRVDIQQEAIMHQHILQQLLQNSDSAQLRGHDNGISYWRKFIAEYYAPCARRRWCFSLYDKVGHHAFSMIPQTAMDAWQCNICGCESGRGFEVTSELLPRLNKMTFDSVMDELLFLDLPRERRFPSGLMMLEYEKAVQESVYEKLRVVREGHLRIIYTHDLKILSWEFCSRHHEELLPRTFLASQVNQLVHASRMRKSTDGGSVSVVVAPEDLQANCDTFLVAGSQLARTLDLQLVDDFGFAKRYTRCLQIAEIVNIMKDLMTFSRNSNMGPIESLKNYSQETTTMKLRKEGLEENEGVGSAQGLPTDKDKVIAASTAPGSNVNDSLVMTNGVHWTSSERGALVLPDDYNKLLRQNSLTSDVGDVKQQSYSPYVSNQGAPFKPYKGPKTSSSGLNQNSPMDGLSSSHSLEGSQNKPDQAIQKILQEMVNNSRKLNGAAGDRVIREVGKSTIVDLPTRGKEIDIVRNGLSSGNVAVVGAVPRNALGGTAGRIGSSGTVFNGESSEFCVNNSYMKKREPDVLEKLHLPVGLLNMIHGCHQSGDYSGNSDDMCYGWKA</sequence>
<dbReference type="AlphaFoldDB" id="A0A5N6R557"/>
<feature type="region of interest" description="Disordered" evidence="1">
    <location>
        <begin position="553"/>
        <end position="599"/>
    </location>
</feature>
<proteinExistence type="predicted"/>
<dbReference type="PANTHER" id="PTHR10378">
    <property type="entry name" value="LIM DOMAIN-BINDING PROTEIN"/>
    <property type="match status" value="1"/>
</dbReference>
<feature type="compositionally biased region" description="Polar residues" evidence="1">
    <location>
        <begin position="78"/>
        <end position="90"/>
    </location>
</feature>